<accession>A0A841KZZ4</accession>
<protein>
    <submittedName>
        <fullName evidence="1">Uncharacterized protein</fullName>
    </submittedName>
</protein>
<dbReference type="AlphaFoldDB" id="A0A841KZZ4"/>
<organism evidence="1 2">
    <name type="scientific">Anaerosolibacter carboniphilus</name>
    <dbReference type="NCBI Taxonomy" id="1417629"/>
    <lineage>
        <taxon>Bacteria</taxon>
        <taxon>Bacillati</taxon>
        <taxon>Bacillota</taxon>
        <taxon>Clostridia</taxon>
        <taxon>Peptostreptococcales</taxon>
        <taxon>Thermotaleaceae</taxon>
        <taxon>Anaerosolibacter</taxon>
    </lineage>
</organism>
<evidence type="ECO:0000313" key="2">
    <source>
        <dbReference type="Proteomes" id="UP000579281"/>
    </source>
</evidence>
<evidence type="ECO:0000313" key="1">
    <source>
        <dbReference type="EMBL" id="MBB6215705.1"/>
    </source>
</evidence>
<name>A0A841KZZ4_9FIRM</name>
<keyword evidence="2" id="KW-1185">Reference proteome</keyword>
<sequence>MFKKTITAILVGGLTLCIFLPKEFTYASQDEISLSYGESNPIRITDMLNRLIGKKGYLEEADKKVIENVEGLDLYEINGVNKKASSIIDEKTKYFLDYELNPKMFSLRDTAEHVEIWVANDLSYPEDDLRNADSISADQINKMKKHFEEEIYPAITKIHGAPEFHKGENAWLVNQGYLPEDYYVSRDDTSRMIILVDNIKDGLYYQENSTSYIPGYYWSVHKKYMDRDIIIVNSKDWEGILGSIYLSTLTEETSRMMEDKQNDE</sequence>
<gene>
    <name evidence="1" type="ORF">HNQ80_001794</name>
</gene>
<dbReference type="EMBL" id="JACHEN010000009">
    <property type="protein sequence ID" value="MBB6215705.1"/>
    <property type="molecule type" value="Genomic_DNA"/>
</dbReference>
<reference evidence="1 2" key="1">
    <citation type="submission" date="2020-08" db="EMBL/GenBank/DDBJ databases">
        <title>Genomic Encyclopedia of Type Strains, Phase IV (KMG-IV): sequencing the most valuable type-strain genomes for metagenomic binning, comparative biology and taxonomic classification.</title>
        <authorList>
            <person name="Goeker M."/>
        </authorList>
    </citation>
    <scope>NUCLEOTIDE SEQUENCE [LARGE SCALE GENOMIC DNA]</scope>
    <source>
        <strain evidence="1 2">DSM 103526</strain>
    </source>
</reference>
<dbReference type="Proteomes" id="UP000579281">
    <property type="component" value="Unassembled WGS sequence"/>
</dbReference>
<proteinExistence type="predicted"/>
<dbReference type="RefSeq" id="WP_184310230.1">
    <property type="nucleotide sequence ID" value="NZ_JACHEN010000009.1"/>
</dbReference>
<comment type="caution">
    <text evidence="1">The sequence shown here is derived from an EMBL/GenBank/DDBJ whole genome shotgun (WGS) entry which is preliminary data.</text>
</comment>